<feature type="compositionally biased region" description="Low complexity" evidence="1">
    <location>
        <begin position="421"/>
        <end position="439"/>
    </location>
</feature>
<dbReference type="AlphaFoldDB" id="A0A845AWV3"/>
<accession>A0A845AWV3</accession>
<organism evidence="4 5">
    <name type="scientific">Parerythrobacter jejuensis</name>
    <dbReference type="NCBI Taxonomy" id="795812"/>
    <lineage>
        <taxon>Bacteria</taxon>
        <taxon>Pseudomonadati</taxon>
        <taxon>Pseudomonadota</taxon>
        <taxon>Alphaproteobacteria</taxon>
        <taxon>Sphingomonadales</taxon>
        <taxon>Erythrobacteraceae</taxon>
        <taxon>Parerythrobacter</taxon>
    </lineage>
</organism>
<evidence type="ECO:0000313" key="3">
    <source>
        <dbReference type="EMBL" id="MXP31269.1"/>
    </source>
</evidence>
<dbReference type="EMBL" id="WTYE01000001">
    <property type="protein sequence ID" value="MXP31269.1"/>
    <property type="molecule type" value="Genomic_DNA"/>
</dbReference>
<proteinExistence type="predicted"/>
<feature type="region of interest" description="Disordered" evidence="1">
    <location>
        <begin position="421"/>
        <end position="452"/>
    </location>
</feature>
<dbReference type="EMBL" id="WTYE01000001">
    <property type="protein sequence ID" value="MXP34029.1"/>
    <property type="molecule type" value="Genomic_DNA"/>
</dbReference>
<evidence type="ECO:0000313" key="5">
    <source>
        <dbReference type="Proteomes" id="UP000446786"/>
    </source>
</evidence>
<dbReference type="InterPro" id="IPR045361">
    <property type="entry name" value="CIS_tube_prot_N"/>
</dbReference>
<dbReference type="Proteomes" id="UP000446786">
    <property type="component" value="Unassembled WGS sequence"/>
</dbReference>
<feature type="domain" description="Contractile injection system tube protein N-terminal" evidence="2">
    <location>
        <begin position="15"/>
        <end position="142"/>
    </location>
</feature>
<feature type="compositionally biased region" description="Basic and acidic residues" evidence="1">
    <location>
        <begin position="177"/>
        <end position="186"/>
    </location>
</feature>
<name>A0A845AWV3_9SPHN</name>
<reference evidence="4 5" key="1">
    <citation type="submission" date="2019-12" db="EMBL/GenBank/DDBJ databases">
        <title>Genomic-based taxomic classification of the family Erythrobacteraceae.</title>
        <authorList>
            <person name="Xu L."/>
        </authorList>
    </citation>
    <scope>NUCLEOTIDE SEQUENCE [LARGE SCALE GENOMIC DNA]</scope>
    <source>
        <strain evidence="4 5">JCM 16677</strain>
    </source>
</reference>
<dbReference type="Pfam" id="PF19266">
    <property type="entry name" value="CIS_tube"/>
    <property type="match status" value="1"/>
</dbReference>
<evidence type="ECO:0000259" key="2">
    <source>
        <dbReference type="Pfam" id="PF19266"/>
    </source>
</evidence>
<feature type="region of interest" description="Disordered" evidence="1">
    <location>
        <begin position="464"/>
        <end position="485"/>
    </location>
</feature>
<dbReference type="OrthoDB" id="9815939at2"/>
<protein>
    <recommendedName>
        <fullName evidence="2">Contractile injection system tube protein N-terminal domain-containing protein</fullName>
    </recommendedName>
</protein>
<evidence type="ECO:0000256" key="1">
    <source>
        <dbReference type="SAM" id="MobiDB-lite"/>
    </source>
</evidence>
<sequence>MTATSPTIAKASIAKADDDSDKVEFSFNPETLSLTLGNQVNEEEEGDDTVVTVKNTRPRLSITLYFDTSEEGTDVRAGNNGTEALKHLAQPPGEAVIPQVKFTWGGFAFVGFIESISETLDFWSAEGIPLRSSIQLSMSGSALEELPSQAMQTAEVDAPIGGLGTTALATKAGNSKKGRDVAKKNGVENPRFPGGSGGGGKIGLGASAGIGGAAGFKLGISAGASLGFGFGASAGGGFGLGISGGAGFGLDVGLDVDIGLSANVDIGASANLSAGISGGAGIGSSFGAGTSFDGGASFGSSASIGAGFSAGGGIGTSSSFGAGATFGASAGASAGAFGGATGFGASAGASAGFSAGAIAGSSGATSFSAGAVGGAAGFSGGAFGGGGFATSSSSSSSGWSSSSTGMRPLAGLSASEGAFSGLLSPPESGGPSLSVESVLPAWDMPRPGPGSDFDLLGRATMTTQTVHSSGGTTTRKSTASSVRIL</sequence>
<gene>
    <name evidence="3" type="ORF">GRI94_05450</name>
    <name evidence="4" type="ORF">GRI94_19540</name>
</gene>
<evidence type="ECO:0000313" key="4">
    <source>
        <dbReference type="EMBL" id="MXP34029.1"/>
    </source>
</evidence>
<feature type="region of interest" description="Disordered" evidence="1">
    <location>
        <begin position="174"/>
        <end position="194"/>
    </location>
</feature>
<dbReference type="RefSeq" id="WP_160778730.1">
    <property type="nucleotide sequence ID" value="NZ_BAAAZF010000001.1"/>
</dbReference>
<keyword evidence="5" id="KW-1185">Reference proteome</keyword>
<comment type="caution">
    <text evidence="4">The sequence shown here is derived from an EMBL/GenBank/DDBJ whole genome shotgun (WGS) entry which is preliminary data.</text>
</comment>